<feature type="region of interest" description="Disordered" evidence="2">
    <location>
        <begin position="491"/>
        <end position="696"/>
    </location>
</feature>
<evidence type="ECO:0000313" key="4">
    <source>
        <dbReference type="Proteomes" id="UP001295794"/>
    </source>
</evidence>
<feature type="compositionally biased region" description="Polar residues" evidence="2">
    <location>
        <begin position="408"/>
        <end position="417"/>
    </location>
</feature>
<evidence type="ECO:0000313" key="3">
    <source>
        <dbReference type="EMBL" id="CAK5276710.1"/>
    </source>
</evidence>
<dbReference type="Proteomes" id="UP001295794">
    <property type="component" value="Unassembled WGS sequence"/>
</dbReference>
<feature type="compositionally biased region" description="Acidic residues" evidence="2">
    <location>
        <begin position="630"/>
        <end position="642"/>
    </location>
</feature>
<feature type="compositionally biased region" description="Basic and acidic residues" evidence="2">
    <location>
        <begin position="205"/>
        <end position="214"/>
    </location>
</feature>
<protein>
    <recommendedName>
        <fullName evidence="5">Chromo domain-containing protein</fullName>
    </recommendedName>
</protein>
<comment type="caution">
    <text evidence="3">The sequence shown here is derived from an EMBL/GenBank/DDBJ whole genome shotgun (WGS) entry which is preliminary data.</text>
</comment>
<evidence type="ECO:0008006" key="5">
    <source>
        <dbReference type="Google" id="ProtNLM"/>
    </source>
</evidence>
<dbReference type="Gene3D" id="2.40.50.40">
    <property type="match status" value="1"/>
</dbReference>
<organism evidence="3 4">
    <name type="scientific">Mycena citricolor</name>
    <dbReference type="NCBI Taxonomy" id="2018698"/>
    <lineage>
        <taxon>Eukaryota</taxon>
        <taxon>Fungi</taxon>
        <taxon>Dikarya</taxon>
        <taxon>Basidiomycota</taxon>
        <taxon>Agaricomycotina</taxon>
        <taxon>Agaricomycetes</taxon>
        <taxon>Agaricomycetidae</taxon>
        <taxon>Agaricales</taxon>
        <taxon>Marasmiineae</taxon>
        <taxon>Mycenaceae</taxon>
        <taxon>Mycena</taxon>
    </lineage>
</organism>
<feature type="compositionally biased region" description="Basic and acidic residues" evidence="2">
    <location>
        <begin position="612"/>
        <end position="629"/>
    </location>
</feature>
<feature type="compositionally biased region" description="Polar residues" evidence="2">
    <location>
        <begin position="497"/>
        <end position="510"/>
    </location>
</feature>
<feature type="region of interest" description="Disordered" evidence="2">
    <location>
        <begin position="75"/>
        <end position="382"/>
    </location>
</feature>
<evidence type="ECO:0000256" key="1">
    <source>
        <dbReference type="SAM" id="Coils"/>
    </source>
</evidence>
<feature type="compositionally biased region" description="Low complexity" evidence="2">
    <location>
        <begin position="87"/>
        <end position="113"/>
    </location>
</feature>
<keyword evidence="4" id="KW-1185">Reference proteome</keyword>
<feature type="compositionally biased region" description="Low complexity" evidence="2">
    <location>
        <begin position="320"/>
        <end position="329"/>
    </location>
</feature>
<feature type="region of interest" description="Disordered" evidence="2">
    <location>
        <begin position="1"/>
        <end position="20"/>
    </location>
</feature>
<feature type="compositionally biased region" description="Acidic residues" evidence="2">
    <location>
        <begin position="151"/>
        <end position="161"/>
    </location>
</feature>
<dbReference type="EMBL" id="CAVNYO010000412">
    <property type="protein sequence ID" value="CAK5276710.1"/>
    <property type="molecule type" value="Genomic_DNA"/>
</dbReference>
<accession>A0AAD2HKZ9</accession>
<feature type="compositionally biased region" description="Basic and acidic residues" evidence="2">
    <location>
        <begin position="10"/>
        <end position="20"/>
    </location>
</feature>
<name>A0AAD2HKZ9_9AGAR</name>
<dbReference type="AlphaFoldDB" id="A0AAD2HKZ9"/>
<feature type="region of interest" description="Disordered" evidence="2">
    <location>
        <begin position="399"/>
        <end position="434"/>
    </location>
</feature>
<reference evidence="3" key="1">
    <citation type="submission" date="2023-11" db="EMBL/GenBank/DDBJ databases">
        <authorList>
            <person name="De Vega J J."/>
            <person name="De Vega J J."/>
        </authorList>
    </citation>
    <scope>NUCLEOTIDE SEQUENCE</scope>
</reference>
<feature type="compositionally biased region" description="Acidic residues" evidence="2">
    <location>
        <begin position="553"/>
        <end position="567"/>
    </location>
</feature>
<proteinExistence type="predicted"/>
<gene>
    <name evidence="3" type="ORF">MYCIT1_LOCUS25195</name>
</gene>
<keyword evidence="1" id="KW-0175">Coiled coil</keyword>
<evidence type="ECO:0000256" key="2">
    <source>
        <dbReference type="SAM" id="MobiDB-lite"/>
    </source>
</evidence>
<feature type="compositionally biased region" description="Basic and acidic residues" evidence="2">
    <location>
        <begin position="76"/>
        <end position="86"/>
    </location>
</feature>
<feature type="coiled-coil region" evidence="1">
    <location>
        <begin position="839"/>
        <end position="866"/>
    </location>
</feature>
<sequence length="1248" mass="138076">MSQSQSQSDEEGRFSPHSSDDEKLYEVIEILKESKSKYLVKWAGVDSRGKPWPDDWVPKQDVTNQLVSTWKKKKALLREKKAEKAARATSKASTARARRASTSTTPRAQRSTRFSSHTSALTGDGHREDVHGAISTTSTLGKKRRRSQPVPEEEEEEEEEQRPEPAPSRPLPRKRPRLVDDQEVLPEPDPAPLSSVGSRSKSREKRSPVLRDSKVEEEEEFGDISALEPEHAHGPEELQLDSQALSPGGIERLAQFDLDMMQPAQTQKSQPLFLAASDDDSDDNLLSPQRSPAKAPSLSSIPVRRAKSPVVSDYEGEYQSPSRPRASSSHRVIDQSYRSGDIPETQSASPSPLSAPKRPPKESTAGQTKRRSPDEGLAPIPMMTASRFVARAGQNGMYANEGDDLDTPMSSIEQFSSPIKPDAHAVKKLKRRSSKAEELIRIPIRRGSEAREEQGVAINHDDVVARGVELAAKAYKERRQEAAAYRMFDVPRVWQKPESQTQAATSQSVTEADGVESIVRKTEFSPATRFAMREEEEENTQDLLNERLGLRQEEEEEKGASDMEDVQEQLSEPEVQLEAQFSEHETEIEPSVDLDAAEKSAWNIEQASQRNTSDRLEPAEESIELKYPADAEDEGGAPDELGELAYPSNDDDEAAPVINGRTARTRSPVLHPPNESYELPPTASTREGGGDLKSSHPAVVLDPDAMMTLLNHKSDECKQLEAELSHERLALVAQRAKNHNLEQEIQFLQSQLDQDPRVVVTDAADESLIAERQLKDAAIAERDILQSKLADAEKQVELFREYYGKASEFGSEKSKENKALQEQLTMAESAKTQGVALVRATFEKRIEQLQTDANSWRNQADFLRQQAIRTNDDGLRRRAAEYPELHRRYEKLVSDNEVYQDRLDAQDEDLRAKIDELQMLHEQIAELKSQAVVLDGRSQVYRCAWRMEGSELACPVFCTSREVNSLPAYASECLLTLPSRTSSSTLECTCFNPLIIEWTTTPYMQDPAMFLYPLLHFAISALLFDFARAYIYPTFPIANSHLAPGKNATLRWKDNDKHPLISEMNAVRIDLCTPNGTVLHNLAQGVDPAVLHRVVHIPNTLSSGTFAITFKCDDPPLRMWTADFTIDANPDAVSSVSTDGGPATQTAVEAVQTVDATNTQTQTQEADDEVTLVLPDATVVRSLLANPTMGASTTVVADPLPQVGGAGTGLSHILSQDQKGGASAIGIGGEMMMAVTVMAVVSLLSLPV</sequence>